<dbReference type="RefSeq" id="WP_165903381.1">
    <property type="nucleotide sequence ID" value="NZ_SMAO01000004.1"/>
</dbReference>
<feature type="transmembrane region" description="Helical" evidence="1">
    <location>
        <begin position="12"/>
        <end position="28"/>
    </location>
</feature>
<protein>
    <submittedName>
        <fullName evidence="2">Uncharacterized protein</fullName>
    </submittedName>
</protein>
<evidence type="ECO:0000256" key="1">
    <source>
        <dbReference type="SAM" id="Phobius"/>
    </source>
</evidence>
<reference evidence="2 3" key="1">
    <citation type="submission" date="2019-03" db="EMBL/GenBank/DDBJ databases">
        <title>Genomic Encyclopedia of Type Strains, Phase IV (KMG-IV): sequencing the most valuable type-strain genomes for metagenomic binning, comparative biology and taxonomic classification.</title>
        <authorList>
            <person name="Goeker M."/>
        </authorList>
    </citation>
    <scope>NUCLEOTIDE SEQUENCE [LARGE SCALE GENOMIC DNA]</scope>
    <source>
        <strain evidence="2 3">DSM 13587</strain>
    </source>
</reference>
<keyword evidence="1" id="KW-1133">Transmembrane helix</keyword>
<name>A0A4R3MX80_9GAMM</name>
<accession>A0A4R3MX80</accession>
<evidence type="ECO:0000313" key="3">
    <source>
        <dbReference type="Proteomes" id="UP000295717"/>
    </source>
</evidence>
<comment type="caution">
    <text evidence="2">The sequence shown here is derived from an EMBL/GenBank/DDBJ whole genome shotgun (WGS) entry which is preliminary data.</text>
</comment>
<gene>
    <name evidence="2" type="ORF">EDC35_10453</name>
</gene>
<keyword evidence="1" id="KW-0472">Membrane</keyword>
<proteinExistence type="predicted"/>
<keyword evidence="1" id="KW-0812">Transmembrane</keyword>
<organism evidence="2 3">
    <name type="scientific">Thiobaca trueperi</name>
    <dbReference type="NCBI Taxonomy" id="127458"/>
    <lineage>
        <taxon>Bacteria</taxon>
        <taxon>Pseudomonadati</taxon>
        <taxon>Pseudomonadota</taxon>
        <taxon>Gammaproteobacteria</taxon>
        <taxon>Chromatiales</taxon>
        <taxon>Chromatiaceae</taxon>
        <taxon>Thiobaca</taxon>
    </lineage>
</organism>
<evidence type="ECO:0000313" key="2">
    <source>
        <dbReference type="EMBL" id="TCT21200.1"/>
    </source>
</evidence>
<feature type="transmembrane region" description="Helical" evidence="1">
    <location>
        <begin position="34"/>
        <end position="51"/>
    </location>
</feature>
<keyword evidence="3" id="KW-1185">Reference proteome</keyword>
<dbReference type="AlphaFoldDB" id="A0A4R3MX80"/>
<dbReference type="Proteomes" id="UP000295717">
    <property type="component" value="Unassembled WGS sequence"/>
</dbReference>
<dbReference type="EMBL" id="SMAO01000004">
    <property type="protein sequence ID" value="TCT21200.1"/>
    <property type="molecule type" value="Genomic_DNA"/>
</dbReference>
<sequence length="58" mass="6106">MNWKNLAREPSTWRGLIWLLTAAGVVLTPDQQAAVIAGGMALAGLVGAFVTDSTPPRD</sequence>